<protein>
    <submittedName>
        <fullName evidence="1">Uncharacterized protein</fullName>
    </submittedName>
</protein>
<evidence type="ECO:0000313" key="2">
    <source>
        <dbReference type="Proteomes" id="UP001249851"/>
    </source>
</evidence>
<dbReference type="AlphaFoldDB" id="A0AAD9QBI4"/>
<gene>
    <name evidence="1" type="ORF">P5673_019385</name>
</gene>
<proteinExistence type="predicted"/>
<evidence type="ECO:0000313" key="1">
    <source>
        <dbReference type="EMBL" id="KAK2558263.1"/>
    </source>
</evidence>
<keyword evidence="2" id="KW-1185">Reference proteome</keyword>
<reference evidence="1" key="2">
    <citation type="journal article" date="2023" name="Science">
        <title>Genomic signatures of disease resistance in endangered staghorn corals.</title>
        <authorList>
            <person name="Vollmer S.V."/>
            <person name="Selwyn J.D."/>
            <person name="Despard B.A."/>
            <person name="Roesel C.L."/>
        </authorList>
    </citation>
    <scope>NUCLEOTIDE SEQUENCE</scope>
    <source>
        <strain evidence="1">K2</strain>
    </source>
</reference>
<dbReference type="Proteomes" id="UP001249851">
    <property type="component" value="Unassembled WGS sequence"/>
</dbReference>
<dbReference type="EMBL" id="JARQWQ010000045">
    <property type="protein sequence ID" value="KAK2558263.1"/>
    <property type="molecule type" value="Genomic_DNA"/>
</dbReference>
<sequence>MRLRQVRARKRYHSNFSGPLEQRGKDRVLVANEPLVCSNISGTLWFVPVRQPYTVGESLRKRLEGRLI</sequence>
<organism evidence="1 2">
    <name type="scientific">Acropora cervicornis</name>
    <name type="common">Staghorn coral</name>
    <dbReference type="NCBI Taxonomy" id="6130"/>
    <lineage>
        <taxon>Eukaryota</taxon>
        <taxon>Metazoa</taxon>
        <taxon>Cnidaria</taxon>
        <taxon>Anthozoa</taxon>
        <taxon>Hexacorallia</taxon>
        <taxon>Scleractinia</taxon>
        <taxon>Astrocoeniina</taxon>
        <taxon>Acroporidae</taxon>
        <taxon>Acropora</taxon>
    </lineage>
</organism>
<reference evidence="1" key="1">
    <citation type="journal article" date="2023" name="G3 (Bethesda)">
        <title>Whole genome assembly and annotation of the endangered Caribbean coral Acropora cervicornis.</title>
        <authorList>
            <person name="Selwyn J.D."/>
            <person name="Vollmer S.V."/>
        </authorList>
    </citation>
    <scope>NUCLEOTIDE SEQUENCE</scope>
    <source>
        <strain evidence="1">K2</strain>
    </source>
</reference>
<accession>A0AAD9QBI4</accession>
<comment type="caution">
    <text evidence="1">The sequence shown here is derived from an EMBL/GenBank/DDBJ whole genome shotgun (WGS) entry which is preliminary data.</text>
</comment>
<name>A0AAD9QBI4_ACRCE</name>